<evidence type="ECO:0000313" key="2">
    <source>
        <dbReference type="EMBL" id="MCF1713275.1"/>
    </source>
</evidence>
<feature type="domain" description="Antitoxin Xre/MbcA/ParS-like toxin-binding" evidence="1">
    <location>
        <begin position="104"/>
        <end position="152"/>
    </location>
</feature>
<comment type="caution">
    <text evidence="2">The sequence shown here is derived from an EMBL/GenBank/DDBJ whole genome shotgun (WGS) entry which is preliminary data.</text>
</comment>
<dbReference type="Proteomes" id="UP001200145">
    <property type="component" value="Unassembled WGS sequence"/>
</dbReference>
<dbReference type="RefSeq" id="WP_234863790.1">
    <property type="nucleotide sequence ID" value="NZ_JAKEVY010000001.1"/>
</dbReference>
<evidence type="ECO:0000313" key="3">
    <source>
        <dbReference type="Proteomes" id="UP001200145"/>
    </source>
</evidence>
<dbReference type="NCBIfam" id="TIGR02293">
    <property type="entry name" value="TAS_TIGR02293"/>
    <property type="match status" value="1"/>
</dbReference>
<dbReference type="InterPro" id="IPR024467">
    <property type="entry name" value="Xre/MbcA/ParS-like_toxin-bd"/>
</dbReference>
<organism evidence="2 3">
    <name type="scientific">Flavihumibacter fluminis</name>
    <dbReference type="NCBI Taxonomy" id="2909236"/>
    <lineage>
        <taxon>Bacteria</taxon>
        <taxon>Pseudomonadati</taxon>
        <taxon>Bacteroidota</taxon>
        <taxon>Chitinophagia</taxon>
        <taxon>Chitinophagales</taxon>
        <taxon>Chitinophagaceae</taxon>
        <taxon>Flavihumibacter</taxon>
    </lineage>
</organism>
<proteinExistence type="predicted"/>
<name>A0ABS9BDB5_9BACT</name>
<evidence type="ECO:0000259" key="1">
    <source>
        <dbReference type="Pfam" id="PF09722"/>
    </source>
</evidence>
<sequence>MLKVKTSGKSKGKLHRKNTIILSGTTKKPESQMTPIEKMERLSLGISKKELEALKKRTALDYDKLANLLSVTRATLINKPGSEKFNSSLSERILGLAAIYSYGYDVFENEEKFNQWMFRENSALGGKTPYEVCNNQFGREEVKNIIGRIDYGVYS</sequence>
<reference evidence="2 3" key="1">
    <citation type="submission" date="2022-01" db="EMBL/GenBank/DDBJ databases">
        <title>Flavihumibacter sp. nov., isolated from sediment of a river.</title>
        <authorList>
            <person name="Liu H."/>
        </authorList>
    </citation>
    <scope>NUCLEOTIDE SEQUENCE [LARGE SCALE GENOMIC DNA]</scope>
    <source>
        <strain evidence="2 3">RY-1</strain>
    </source>
</reference>
<dbReference type="Pfam" id="PF09722">
    <property type="entry name" value="Xre_MbcA_ParS_C"/>
    <property type="match status" value="1"/>
</dbReference>
<dbReference type="InterPro" id="IPR011979">
    <property type="entry name" value="Antitox_Xre"/>
</dbReference>
<dbReference type="EMBL" id="JAKEVY010000001">
    <property type="protein sequence ID" value="MCF1713275.1"/>
    <property type="molecule type" value="Genomic_DNA"/>
</dbReference>
<gene>
    <name evidence="2" type="ORF">L0U88_01375</name>
</gene>
<keyword evidence="3" id="KW-1185">Reference proteome</keyword>
<protein>
    <submittedName>
        <fullName evidence="2">DUF2384 domain-containing protein</fullName>
    </submittedName>
</protein>
<accession>A0ABS9BDB5</accession>